<proteinExistence type="predicted"/>
<protein>
    <submittedName>
        <fullName evidence="1">Uncharacterized protein</fullName>
    </submittedName>
</protein>
<name>A0A2P2NTD0_RHIMU</name>
<sequence length="51" mass="6048">MRQFPKVNLRSFLYLLIEMKIPSRVTFPRCHGLLFPSRIPRPLVASRSCFK</sequence>
<organism evidence="1">
    <name type="scientific">Rhizophora mucronata</name>
    <name type="common">Asiatic mangrove</name>
    <dbReference type="NCBI Taxonomy" id="61149"/>
    <lineage>
        <taxon>Eukaryota</taxon>
        <taxon>Viridiplantae</taxon>
        <taxon>Streptophyta</taxon>
        <taxon>Embryophyta</taxon>
        <taxon>Tracheophyta</taxon>
        <taxon>Spermatophyta</taxon>
        <taxon>Magnoliopsida</taxon>
        <taxon>eudicotyledons</taxon>
        <taxon>Gunneridae</taxon>
        <taxon>Pentapetalae</taxon>
        <taxon>rosids</taxon>
        <taxon>fabids</taxon>
        <taxon>Malpighiales</taxon>
        <taxon>Rhizophoraceae</taxon>
        <taxon>Rhizophora</taxon>
    </lineage>
</organism>
<evidence type="ECO:0000313" key="1">
    <source>
        <dbReference type="EMBL" id="MBX45684.1"/>
    </source>
</evidence>
<accession>A0A2P2NTD0</accession>
<dbReference type="AlphaFoldDB" id="A0A2P2NTD0"/>
<reference evidence="1" key="1">
    <citation type="submission" date="2018-02" db="EMBL/GenBank/DDBJ databases">
        <title>Rhizophora mucronata_Transcriptome.</title>
        <authorList>
            <person name="Meera S.P."/>
            <person name="Sreeshan A."/>
            <person name="Augustine A."/>
        </authorList>
    </citation>
    <scope>NUCLEOTIDE SEQUENCE</scope>
    <source>
        <tissue evidence="1">Leaf</tissue>
    </source>
</reference>
<dbReference type="EMBL" id="GGEC01065200">
    <property type="protein sequence ID" value="MBX45684.1"/>
    <property type="molecule type" value="Transcribed_RNA"/>
</dbReference>